<evidence type="ECO:0000313" key="2">
    <source>
        <dbReference type="Proteomes" id="UP001189429"/>
    </source>
</evidence>
<dbReference type="SUPFAM" id="SSF56399">
    <property type="entry name" value="ADP-ribosylation"/>
    <property type="match status" value="1"/>
</dbReference>
<organism evidence="1 2">
    <name type="scientific">Prorocentrum cordatum</name>
    <dbReference type="NCBI Taxonomy" id="2364126"/>
    <lineage>
        <taxon>Eukaryota</taxon>
        <taxon>Sar</taxon>
        <taxon>Alveolata</taxon>
        <taxon>Dinophyceae</taxon>
        <taxon>Prorocentrales</taxon>
        <taxon>Prorocentraceae</taxon>
        <taxon>Prorocentrum</taxon>
    </lineage>
</organism>
<dbReference type="Proteomes" id="UP001189429">
    <property type="component" value="Unassembled WGS sequence"/>
</dbReference>
<gene>
    <name evidence="1" type="ORF">PCOR1329_LOCUS7164</name>
</gene>
<protein>
    <submittedName>
        <fullName evidence="1">Uncharacterized protein</fullName>
    </submittedName>
</protein>
<accession>A0ABN9Q1U6</accession>
<comment type="caution">
    <text evidence="1">The sequence shown here is derived from an EMBL/GenBank/DDBJ whole genome shotgun (WGS) entry which is preliminary data.</text>
</comment>
<dbReference type="PANTHER" id="PTHR12684:SF2">
    <property type="entry name" value="TRNA 2'-PHOSPHOTRANSFERASE 1"/>
    <property type="match status" value="1"/>
</dbReference>
<reference evidence="1" key="1">
    <citation type="submission" date="2023-10" db="EMBL/GenBank/DDBJ databases">
        <authorList>
            <person name="Chen Y."/>
            <person name="Shah S."/>
            <person name="Dougan E. K."/>
            <person name="Thang M."/>
            <person name="Chan C."/>
        </authorList>
    </citation>
    <scope>NUCLEOTIDE SEQUENCE [LARGE SCALE GENOMIC DNA]</scope>
</reference>
<sequence>MLGSRRPSWISRAGTRCCSFRRGTGFLALLRAGDPRDCGDVLEALRQIYNFKLAMKGRIGDLIDFVNGLPNRTVPIIMIDANGHVGIPQGHDRPIADDIHIGAEEPERENVNDDFLRQFCWHAALSAVNTFMPTGPTFYSNGGGRTSQVRVVLFELLRILMDPNHIKYSGRLFLSKVQTDASASIGTNAKKVQSASEDTEARELAALGVKLGLKSCKGNRTLLGATFRCFKMPVTSTMYLAMKTITDNFEPDVKGKKGHGIIPDGRRFSGALMAIVPSLTDEPRSVAEEFLKTYPPDSKALNHVVKCCLLERMHNTDFKRLYLHLCPSLINLELIFCAALEKDQCVERSYGKASARACGRCVRSDRPSGNLGIQDLLETMRGGNFFSKLTAWEKRRLGAALDADARGGALGRRAAGPGRNAAEMGRALKQALLGPKELEKFRRLVACIRRHGGAEQGIQRGKDGWFDCEDIFRLTPNRRWTCDGPKAAAQIDNKGRIELMEFDGCSRIRACQGHPFAASGEGCEQATSWAGGAIHGAFDDCRGAIAQRGIRPMGRGHVRMGDFRRQKRSIVELCLEPPGPMGQGFGRGQFNRYLSAWRRSPHRFK</sequence>
<dbReference type="PANTHER" id="PTHR12684">
    <property type="entry name" value="PUTATIVE PHOSPHOTRANSFERASE"/>
    <property type="match status" value="1"/>
</dbReference>
<proteinExistence type="predicted"/>
<name>A0ABN9Q1U6_9DINO</name>
<dbReference type="EMBL" id="CAUYUJ010001936">
    <property type="protein sequence ID" value="CAK0798396.1"/>
    <property type="molecule type" value="Genomic_DNA"/>
</dbReference>
<dbReference type="Pfam" id="PF01885">
    <property type="entry name" value="PTS_2-RNA"/>
    <property type="match status" value="1"/>
</dbReference>
<evidence type="ECO:0000313" key="1">
    <source>
        <dbReference type="EMBL" id="CAK0798396.1"/>
    </source>
</evidence>
<dbReference type="InterPro" id="IPR002745">
    <property type="entry name" value="Ptrans_KptA/Tpt1"/>
</dbReference>
<keyword evidence="2" id="KW-1185">Reference proteome</keyword>